<accession>A0AAD8CAP3</accession>
<keyword evidence="1" id="KW-0732">Signal</keyword>
<feature type="chain" id="PRO_5042146227" evidence="1">
    <location>
        <begin position="18"/>
        <end position="404"/>
    </location>
</feature>
<dbReference type="PANTHER" id="PTHR24020">
    <property type="entry name" value="COLLAGEN ALPHA"/>
    <property type="match status" value="1"/>
</dbReference>
<dbReference type="SMART" id="SM00327">
    <property type="entry name" value="VWA"/>
    <property type="match status" value="2"/>
</dbReference>
<dbReference type="PANTHER" id="PTHR24020:SF84">
    <property type="entry name" value="VWFA DOMAIN-CONTAINING PROTEIN"/>
    <property type="match status" value="1"/>
</dbReference>
<dbReference type="SUPFAM" id="SSF53300">
    <property type="entry name" value="vWA-like"/>
    <property type="match status" value="2"/>
</dbReference>
<sequence>MLWVLVISLSLTQGILATKSCSHQELELGIVLDSSVSIQEKDFLKGIKFLQDYLQEFDIGPKKVRVAIIPYAQGVYTDVSFNLNTYSTKEDVISALGRISHKKGKSTDTGKGIKYMREVQMSDAVVRPGITKIGMVITDGNSQEKNITAAEAKAARASGIIMFAVGVGVDVSQEELLNIAGDTSRVSKADNYDKLNSIIKSLFKKTCVKIEQTSVPPDYLGDDPNVCTAKNPLDIYFVFSTSDMGIGKTIWTKEFILATVSTQYGNSLFKYGFIADLCLGDPGFNKLESYNSDIDIKARLKPYETRKLYALLQKLINSGYTANQGARPNAKKVVVLVVDGAKSAELVSKQVKTLVDKGISVFIADPTNSGIKIKGTTTLVGESLAQSTELVQYLCKPCRSNKSN</sequence>
<evidence type="ECO:0000313" key="4">
    <source>
        <dbReference type="Proteomes" id="UP001233172"/>
    </source>
</evidence>
<dbReference type="Pfam" id="PF00092">
    <property type="entry name" value="VWA"/>
    <property type="match status" value="2"/>
</dbReference>
<dbReference type="InterPro" id="IPR050525">
    <property type="entry name" value="ECM_Assembly_Org"/>
</dbReference>
<keyword evidence="4" id="KW-1185">Reference proteome</keyword>
<evidence type="ECO:0000259" key="2">
    <source>
        <dbReference type="PROSITE" id="PS50234"/>
    </source>
</evidence>
<comment type="caution">
    <text evidence="3">The sequence shown here is derived from an EMBL/GenBank/DDBJ whole genome shotgun (WGS) entry which is preliminary data.</text>
</comment>
<dbReference type="AlphaFoldDB" id="A0AAD8CAP3"/>
<evidence type="ECO:0000256" key="1">
    <source>
        <dbReference type="SAM" id="SignalP"/>
    </source>
</evidence>
<protein>
    <submittedName>
        <fullName evidence="3">Cartilage matrix protein</fullName>
    </submittedName>
</protein>
<feature type="domain" description="VWFA" evidence="2">
    <location>
        <begin position="27"/>
        <end position="202"/>
    </location>
</feature>
<dbReference type="PROSITE" id="PS50234">
    <property type="entry name" value="VWFA"/>
    <property type="match status" value="1"/>
</dbReference>
<dbReference type="Gene3D" id="3.40.50.410">
    <property type="entry name" value="von Willebrand factor, type A domain"/>
    <property type="match status" value="2"/>
</dbReference>
<dbReference type="EMBL" id="JASAOG010000004">
    <property type="protein sequence ID" value="KAK0068933.1"/>
    <property type="molecule type" value="Genomic_DNA"/>
</dbReference>
<gene>
    <name evidence="3" type="ORF">Bpfe_001896</name>
</gene>
<dbReference type="InterPro" id="IPR002035">
    <property type="entry name" value="VWF_A"/>
</dbReference>
<feature type="signal peptide" evidence="1">
    <location>
        <begin position="1"/>
        <end position="17"/>
    </location>
</feature>
<proteinExistence type="predicted"/>
<reference evidence="3" key="2">
    <citation type="submission" date="2023-04" db="EMBL/GenBank/DDBJ databases">
        <authorList>
            <person name="Bu L."/>
            <person name="Lu L."/>
            <person name="Laidemitt M.R."/>
            <person name="Zhang S.M."/>
            <person name="Mutuku M."/>
            <person name="Mkoji G."/>
            <person name="Steinauer M."/>
            <person name="Loker E.S."/>
        </authorList>
    </citation>
    <scope>NUCLEOTIDE SEQUENCE</scope>
    <source>
        <strain evidence="3">KasaAsao</strain>
        <tissue evidence="3">Whole Snail</tissue>
    </source>
</reference>
<organism evidence="3 4">
    <name type="scientific">Biomphalaria pfeifferi</name>
    <name type="common">Bloodfluke planorb</name>
    <name type="synonym">Freshwater snail</name>
    <dbReference type="NCBI Taxonomy" id="112525"/>
    <lineage>
        <taxon>Eukaryota</taxon>
        <taxon>Metazoa</taxon>
        <taxon>Spiralia</taxon>
        <taxon>Lophotrochozoa</taxon>
        <taxon>Mollusca</taxon>
        <taxon>Gastropoda</taxon>
        <taxon>Heterobranchia</taxon>
        <taxon>Euthyneura</taxon>
        <taxon>Panpulmonata</taxon>
        <taxon>Hygrophila</taxon>
        <taxon>Lymnaeoidea</taxon>
        <taxon>Planorbidae</taxon>
        <taxon>Biomphalaria</taxon>
    </lineage>
</organism>
<name>A0AAD8CAP3_BIOPF</name>
<evidence type="ECO:0000313" key="3">
    <source>
        <dbReference type="EMBL" id="KAK0068933.1"/>
    </source>
</evidence>
<dbReference type="CDD" id="cd01450">
    <property type="entry name" value="vWFA_subfamily_ECM"/>
    <property type="match status" value="1"/>
</dbReference>
<dbReference type="InterPro" id="IPR036465">
    <property type="entry name" value="vWFA_dom_sf"/>
</dbReference>
<dbReference type="Proteomes" id="UP001233172">
    <property type="component" value="Unassembled WGS sequence"/>
</dbReference>
<reference evidence="3" key="1">
    <citation type="journal article" date="2023" name="PLoS Negl. Trop. Dis.">
        <title>A genome sequence for Biomphalaria pfeifferi, the major vector snail for the human-infecting parasite Schistosoma mansoni.</title>
        <authorList>
            <person name="Bu L."/>
            <person name="Lu L."/>
            <person name="Laidemitt M.R."/>
            <person name="Zhang S.M."/>
            <person name="Mutuku M."/>
            <person name="Mkoji G."/>
            <person name="Steinauer M."/>
            <person name="Loker E.S."/>
        </authorList>
    </citation>
    <scope>NUCLEOTIDE SEQUENCE</scope>
    <source>
        <strain evidence="3">KasaAsao</strain>
    </source>
</reference>